<comment type="caution">
    <text evidence="3">The sequence shown here is derived from an EMBL/GenBank/DDBJ whole genome shotgun (WGS) entry which is preliminary data.</text>
</comment>
<accession>A0A0P7C471</accession>
<dbReference type="EMBL" id="LGTQ01000009">
    <property type="protein sequence ID" value="KPM47989.1"/>
    <property type="molecule type" value="Genomic_DNA"/>
</dbReference>
<keyword evidence="1" id="KW-0732">Signal</keyword>
<dbReference type="Gene3D" id="2.60.120.1130">
    <property type="match status" value="1"/>
</dbReference>
<organism evidence="3 4">
    <name type="scientific">Jiulongibacter sediminis</name>
    <dbReference type="NCBI Taxonomy" id="1605367"/>
    <lineage>
        <taxon>Bacteria</taxon>
        <taxon>Pseudomonadati</taxon>
        <taxon>Bacteroidota</taxon>
        <taxon>Cytophagia</taxon>
        <taxon>Cytophagales</taxon>
        <taxon>Leadbetterellaceae</taxon>
        <taxon>Jiulongibacter</taxon>
    </lineage>
</organism>
<proteinExistence type="predicted"/>
<evidence type="ECO:0000259" key="2">
    <source>
        <dbReference type="Pfam" id="PF12969"/>
    </source>
</evidence>
<evidence type="ECO:0000313" key="3">
    <source>
        <dbReference type="EMBL" id="KPM47989.1"/>
    </source>
</evidence>
<evidence type="ECO:0000313" key="4">
    <source>
        <dbReference type="Proteomes" id="UP000050454"/>
    </source>
</evidence>
<dbReference type="Pfam" id="PF12969">
    <property type="entry name" value="DUF3857"/>
    <property type="match status" value="1"/>
</dbReference>
<dbReference type="Gene3D" id="2.60.40.3140">
    <property type="match status" value="1"/>
</dbReference>
<dbReference type="STRING" id="1605367.AFM12_12300"/>
<feature type="signal peptide" evidence="1">
    <location>
        <begin position="1"/>
        <end position="20"/>
    </location>
</feature>
<sequence>MQKKHNFLLLLTLFCGLAQAQELEFGEVKPSEFTQTYSNLDSTASSIVLYDYGDSQFIYSPSRGFEIETLVHVRKKILKESALDEASINVNFFDESRTSGENIYKIKGATYNLENGEVVESKLGKKEVYYDRGERFSTKKFSLPDVKVGSIIEYTYIRQTPLNTYNKPRTWSFQSDKPVVWSEYNITIPSYFYYQIIMGGYLPLTVNEREQISMTIQGTDLMANAMKYRFAVGNAPAFKDEPYITTSSDYVSKVEFELSSISFPNQPVKDYNTTWEQLDKTLLESDRWGEGLLNQSFLKEEVAQFATMEDQSEKLKAIHAYLVKNYKWNKTVGLFPQENMRKVHSEKEGTASELNLLANAFLRSAGFSANPIILSTRNNGRINTVYPLMDKFNYTMACVNLDGKKILFDITDPLLPMGVIPAICINGFGREISEFGNEFVPLESAQGYYEYEEISATINPDDGIISGTYTTNELGYPANLLRKTFEEMDNEEFEEKIRENHSEWEISDFQSSNIENIDEAATISYKFSKEDGGVMPDIIYLSPLMTGQIKDNPFMRKERQFPVDFGHVTNQMVKAEYVIPEGFIVEELPKPATVMLPDKGGKFMYFVQNQNGKLTVFSRLNLFKSEYSAQEYAYLREFYDLIVEKHAEQIVLNRVEE</sequence>
<dbReference type="OrthoDB" id="98874at2"/>
<dbReference type="Proteomes" id="UP000050454">
    <property type="component" value="Unassembled WGS sequence"/>
</dbReference>
<dbReference type="Gene3D" id="3.10.620.30">
    <property type="match status" value="1"/>
</dbReference>
<name>A0A0P7C471_9BACT</name>
<reference evidence="3 4" key="1">
    <citation type="submission" date="2015-07" db="EMBL/GenBank/DDBJ databases">
        <title>The draft genome sequence of Leadbetterella sp. JN14-9.</title>
        <authorList>
            <person name="Liu Y."/>
            <person name="Du J."/>
            <person name="Shao Z."/>
        </authorList>
    </citation>
    <scope>NUCLEOTIDE SEQUENCE [LARGE SCALE GENOMIC DNA]</scope>
    <source>
        <strain evidence="3 4">JN14-9</strain>
    </source>
</reference>
<dbReference type="PATRIC" id="fig|1605367.3.peg.3866"/>
<gene>
    <name evidence="3" type="ORF">AFM12_12300</name>
</gene>
<protein>
    <recommendedName>
        <fullName evidence="2">DUF3857 domain-containing protein</fullName>
    </recommendedName>
</protein>
<keyword evidence="4" id="KW-1185">Reference proteome</keyword>
<dbReference type="AlphaFoldDB" id="A0A0P7C471"/>
<evidence type="ECO:0000256" key="1">
    <source>
        <dbReference type="SAM" id="SignalP"/>
    </source>
</evidence>
<dbReference type="RefSeq" id="WP_055148625.1">
    <property type="nucleotide sequence ID" value="NZ_JXSZ01000009.1"/>
</dbReference>
<dbReference type="InterPro" id="IPR024618">
    <property type="entry name" value="DUF3857"/>
</dbReference>
<feature type="chain" id="PRO_5006136614" description="DUF3857 domain-containing protein" evidence="1">
    <location>
        <begin position="21"/>
        <end position="657"/>
    </location>
</feature>
<feature type="domain" description="DUF3857" evidence="2">
    <location>
        <begin position="71"/>
        <end position="199"/>
    </location>
</feature>